<dbReference type="RefSeq" id="WP_339587827.1">
    <property type="nucleotide sequence ID" value="NZ_JBBHJZ010000003.1"/>
</dbReference>
<accession>A0ABU8RXS7</accession>
<protein>
    <submittedName>
        <fullName evidence="2">Uncharacterized protein</fullName>
    </submittedName>
</protein>
<comment type="caution">
    <text evidence="2">The sequence shown here is derived from an EMBL/GenBank/DDBJ whole genome shotgun (WGS) entry which is preliminary data.</text>
</comment>
<organism evidence="2 3">
    <name type="scientific">Novosphingobium anseongense</name>
    <dbReference type="NCBI Taxonomy" id="3133436"/>
    <lineage>
        <taxon>Bacteria</taxon>
        <taxon>Pseudomonadati</taxon>
        <taxon>Pseudomonadota</taxon>
        <taxon>Alphaproteobacteria</taxon>
        <taxon>Sphingomonadales</taxon>
        <taxon>Sphingomonadaceae</taxon>
        <taxon>Novosphingobium</taxon>
    </lineage>
</organism>
<evidence type="ECO:0000313" key="3">
    <source>
        <dbReference type="Proteomes" id="UP001361239"/>
    </source>
</evidence>
<gene>
    <name evidence="2" type="ORF">WG901_14610</name>
</gene>
<feature type="compositionally biased region" description="Basic and acidic residues" evidence="1">
    <location>
        <begin position="68"/>
        <end position="78"/>
    </location>
</feature>
<dbReference type="EMBL" id="JBBHJZ010000003">
    <property type="protein sequence ID" value="MEJ5977878.1"/>
    <property type="molecule type" value="Genomic_DNA"/>
</dbReference>
<name>A0ABU8RXS7_9SPHN</name>
<evidence type="ECO:0000313" key="2">
    <source>
        <dbReference type="EMBL" id="MEJ5977878.1"/>
    </source>
</evidence>
<feature type="region of interest" description="Disordered" evidence="1">
    <location>
        <begin position="66"/>
        <end position="106"/>
    </location>
</feature>
<dbReference type="Proteomes" id="UP001361239">
    <property type="component" value="Unassembled WGS sequence"/>
</dbReference>
<reference evidence="2 3" key="1">
    <citation type="submission" date="2024-03" db="EMBL/GenBank/DDBJ databases">
        <authorList>
            <person name="Jo J.-H."/>
        </authorList>
    </citation>
    <scope>NUCLEOTIDE SEQUENCE [LARGE SCALE GENOMIC DNA]</scope>
    <source>
        <strain evidence="2 3">PS1R-30</strain>
    </source>
</reference>
<keyword evidence="3" id="KW-1185">Reference proteome</keyword>
<proteinExistence type="predicted"/>
<sequence>MPIDRIPEQKSINRLAFDHYLRTGQRLTKAEWLSRQERKFNPYHDEVGRFTSAPGVTVSWGATVARDSQSDGKRKEAVGVRQLRARHRRRTLSNSPDREAAIPKPPAQVSAGYTSEFMRDNTAQAGNADTYFELNKRQAGLNRLREAAGPNPSAAVRADLDDFQARLDANRVLLEERAKVADREVGEVLRAGMAPYNWAASGINIVNGRGELRDYLAFADFIPFGGIASRLARAGLARAGTRVATEAIDVATVQYRAVGGSHAQVVRARPPGSEANHIPPDSVNGLRYGEGPAIPMTIPHHRDTASWGSWISAKRHRKLQKELIDKGDFRGAQQMDIDDIREKFGNIYDEYIEQMLKYSKDKGYIK</sequence>
<evidence type="ECO:0000256" key="1">
    <source>
        <dbReference type="SAM" id="MobiDB-lite"/>
    </source>
</evidence>